<feature type="transmembrane region" description="Helical" evidence="1">
    <location>
        <begin position="177"/>
        <end position="196"/>
    </location>
</feature>
<dbReference type="InterPro" id="IPR000801">
    <property type="entry name" value="Esterase-like"/>
</dbReference>
<dbReference type="Pfam" id="PF00756">
    <property type="entry name" value="Esterase"/>
    <property type="match status" value="1"/>
</dbReference>
<name>Q0SC04_RHOJR</name>
<dbReference type="SUPFAM" id="SSF53474">
    <property type="entry name" value="alpha/beta-Hydrolases"/>
    <property type="match status" value="1"/>
</dbReference>
<dbReference type="AlphaFoldDB" id="Q0SC04"/>
<dbReference type="Gene3D" id="3.40.50.1820">
    <property type="entry name" value="alpha/beta hydrolase"/>
    <property type="match status" value="1"/>
</dbReference>
<dbReference type="eggNOG" id="COG0627">
    <property type="taxonomic scope" value="Bacteria"/>
</dbReference>
<sequence length="537" mass="57247">MKPSQRTPLDRCRPGVIVTVAWMSGIRCGGSRTDRGSVHLHRRPGPHSRIRILRNATGRRGTPATVPDVLTLLAEKRSGPVRSTPPSRTVGSKISGISDILQGHTLVDLSLLSGPIPLLVAATGAAGGVWLLTGHAGWFRRRAIPLCAATAAILTGCLWFWVERVWRPLPDPIPLTVYLWTALALWAVALLVPRVLIAPRRAWAAAVSVVAAAAVVAACAVQVNLFFAAYPTVGAALGFEHVTRIDFRSVPPPTPTPITGRPLESIWTPPADMPRSGAVTSVNIPGDRSGFHARRADIYLPPAYFTDPRPQLPVLVLLAGQPGQPKDWLTGGRLGTTMDNFAHHHGGLGPVVVVADATGSTWDNPLCVDSPLGHAATYLAEDVPTWTKAHLQVDPDPGGWAIGGLSLGGTCALQMATNYPQTYPTFLDLSGDPEPTLGDHQRTLDAAFGGNQAAFTRVNPLDLLAEHRYPDSAGVFVVGSHDDELKPSIRKACDAARQAGMDVTYVEVRGGHTFAVWSVALATEMNWLATRLGLTPS</sequence>
<dbReference type="PANTHER" id="PTHR48098:SF1">
    <property type="entry name" value="DIACYLGLYCEROL ACYLTRANSFERASE_MYCOLYLTRANSFERASE AG85A"/>
    <property type="match status" value="1"/>
</dbReference>
<keyword evidence="1" id="KW-0812">Transmembrane</keyword>
<feature type="transmembrane region" description="Helical" evidence="1">
    <location>
        <begin position="203"/>
        <end position="227"/>
    </location>
</feature>
<protein>
    <submittedName>
        <fullName evidence="2">Possible esterase</fullName>
    </submittedName>
</protein>
<keyword evidence="1" id="KW-1133">Transmembrane helix</keyword>
<evidence type="ECO:0000256" key="1">
    <source>
        <dbReference type="SAM" id="Phobius"/>
    </source>
</evidence>
<dbReference type="Proteomes" id="UP000008710">
    <property type="component" value="Chromosome"/>
</dbReference>
<organism evidence="2 3">
    <name type="scientific">Rhodococcus jostii (strain RHA1)</name>
    <dbReference type="NCBI Taxonomy" id="101510"/>
    <lineage>
        <taxon>Bacteria</taxon>
        <taxon>Bacillati</taxon>
        <taxon>Actinomycetota</taxon>
        <taxon>Actinomycetes</taxon>
        <taxon>Mycobacteriales</taxon>
        <taxon>Nocardiaceae</taxon>
        <taxon>Rhodococcus</taxon>
    </lineage>
</organism>
<dbReference type="EMBL" id="CP000431">
    <property type="protein sequence ID" value="ABG94932.1"/>
    <property type="molecule type" value="Genomic_DNA"/>
</dbReference>
<dbReference type="InterPro" id="IPR050583">
    <property type="entry name" value="Mycobacterial_A85_antigen"/>
</dbReference>
<dbReference type="ESTHER" id="rhosr-q0sc04">
    <property type="family name" value="A85-Est-Putative"/>
</dbReference>
<dbReference type="GO" id="GO:0016747">
    <property type="term" value="F:acyltransferase activity, transferring groups other than amino-acyl groups"/>
    <property type="evidence" value="ECO:0007669"/>
    <property type="project" value="TreeGrafter"/>
</dbReference>
<proteinExistence type="predicted"/>
<keyword evidence="1" id="KW-0472">Membrane</keyword>
<feature type="transmembrane region" description="Helical" evidence="1">
    <location>
        <begin position="111"/>
        <end position="132"/>
    </location>
</feature>
<dbReference type="PANTHER" id="PTHR48098">
    <property type="entry name" value="ENTEROCHELIN ESTERASE-RELATED"/>
    <property type="match status" value="1"/>
</dbReference>
<evidence type="ECO:0000313" key="3">
    <source>
        <dbReference type="Proteomes" id="UP000008710"/>
    </source>
</evidence>
<dbReference type="HOGENOM" id="CLU_037947_2_0_11"/>
<reference evidence="3" key="1">
    <citation type="journal article" date="2006" name="Proc. Natl. Acad. Sci. U.S.A.">
        <title>The complete genome of Rhodococcus sp. RHA1 provides insights into a catabolic powerhouse.</title>
        <authorList>
            <person name="McLeod M.P."/>
            <person name="Warren R.L."/>
            <person name="Hsiao W.W.L."/>
            <person name="Araki N."/>
            <person name="Myhre M."/>
            <person name="Fernandes C."/>
            <person name="Miyazawa D."/>
            <person name="Wong W."/>
            <person name="Lillquist A.L."/>
            <person name="Wang D."/>
            <person name="Dosanjh M."/>
            <person name="Hara H."/>
            <person name="Petrescu A."/>
            <person name="Morin R.D."/>
            <person name="Yang G."/>
            <person name="Stott J.M."/>
            <person name="Schein J.E."/>
            <person name="Shin H."/>
            <person name="Smailus D."/>
            <person name="Siddiqui A.S."/>
            <person name="Marra M.A."/>
            <person name="Jones S.J.M."/>
            <person name="Holt R."/>
            <person name="Brinkman F.S.L."/>
            <person name="Miyauchi K."/>
            <person name="Fukuda M."/>
            <person name="Davies J.E."/>
            <person name="Mohn W.W."/>
            <person name="Eltis L.D."/>
        </authorList>
    </citation>
    <scope>NUCLEOTIDE SEQUENCE [LARGE SCALE GENOMIC DNA]</scope>
    <source>
        <strain evidence="3">RHA1</strain>
    </source>
</reference>
<evidence type="ECO:0000313" key="2">
    <source>
        <dbReference type="EMBL" id="ABG94932.1"/>
    </source>
</evidence>
<dbReference type="InterPro" id="IPR029058">
    <property type="entry name" value="AB_hydrolase_fold"/>
</dbReference>
<feature type="transmembrane region" description="Helical" evidence="1">
    <location>
        <begin position="144"/>
        <end position="162"/>
    </location>
</feature>
<accession>Q0SC04</accession>
<gene>
    <name evidence="2" type="ordered locus">RHA1_ro03129</name>
</gene>
<dbReference type="KEGG" id="rha:RHA1_ro03129"/>